<keyword evidence="3" id="KW-0813">Transport</keyword>
<dbReference type="eggNOG" id="COG0683">
    <property type="taxonomic scope" value="Bacteria"/>
</dbReference>
<dbReference type="SUPFAM" id="SSF53822">
    <property type="entry name" value="Periplasmic binding protein-like I"/>
    <property type="match status" value="1"/>
</dbReference>
<evidence type="ECO:0000313" key="5">
    <source>
        <dbReference type="EMBL" id="CCG07964.1"/>
    </source>
</evidence>
<dbReference type="InterPro" id="IPR006311">
    <property type="entry name" value="TAT_signal"/>
</dbReference>
<sequence length="472" mass="51060">MCLISLSEKKSIRETYRMSETHDTPTSSVSRRGVLKGTVAAGAALGALSLPTILTRPAWAQTPFRNDPGSASTVTFGFNVPQTGAYADEGADELRAFELAVKHINGEGDGGLLKTMKPLALRGNGILGKKVLFVTGDTQTKADAARASAKRMIEKDGVVMFSGGSSSAEAIAQQALAQEMGVIFMNGLTHSNDTTGKDRRRYGFRHFFNAYMSGVALAPVLKEELGSDRRAYHLTADYTWGWTQEESLKKATEALGWETVATVRTPLGAGDFSQYLTPILNSGADVLILNHYGKDMVNSLTQAVQFGLRGKQVNGKSFEIVVPLYSRLMAQGAGENIKGILGTKNWNWSLQDEASQTFVKSFGQAFGFPPSQAAQTCYVQTLLYADAVERAGTFAPPAVIRALEDYRFDGTGDGPTLYRGADHQCFKRVLVVRGNMKPSSQFDLLEVVKEVPADVVTYDPAMFGGELGPYEV</sequence>
<dbReference type="InterPro" id="IPR028081">
    <property type="entry name" value="Leu-bd"/>
</dbReference>
<dbReference type="PROSITE" id="PS51318">
    <property type="entry name" value="TAT"/>
    <property type="match status" value="1"/>
</dbReference>
<evidence type="ECO:0000256" key="2">
    <source>
        <dbReference type="ARBA" id="ARBA00022729"/>
    </source>
</evidence>
<evidence type="ECO:0000256" key="1">
    <source>
        <dbReference type="ARBA" id="ARBA00010062"/>
    </source>
</evidence>
<organism evidence="5 6">
    <name type="scientific">Pararhodospirillum photometricum DSM 122</name>
    <dbReference type="NCBI Taxonomy" id="1150469"/>
    <lineage>
        <taxon>Bacteria</taxon>
        <taxon>Pseudomonadati</taxon>
        <taxon>Pseudomonadota</taxon>
        <taxon>Alphaproteobacteria</taxon>
        <taxon>Rhodospirillales</taxon>
        <taxon>Rhodospirillaceae</taxon>
        <taxon>Pararhodospirillum</taxon>
    </lineage>
</organism>
<dbReference type="Pfam" id="PF13458">
    <property type="entry name" value="Peripla_BP_6"/>
    <property type="match status" value="1"/>
</dbReference>
<dbReference type="InterPro" id="IPR019546">
    <property type="entry name" value="TAT_signal_bac_arc"/>
</dbReference>
<proteinExistence type="inferred from homology"/>
<accession>H6SIZ9</accession>
<dbReference type="PATRIC" id="fig|1150469.3.peg.1510"/>
<evidence type="ECO:0000313" key="6">
    <source>
        <dbReference type="Proteomes" id="UP000033220"/>
    </source>
</evidence>
<name>H6SIZ9_PARPM</name>
<dbReference type="Gene3D" id="3.40.50.2300">
    <property type="match status" value="2"/>
</dbReference>
<dbReference type="HOGENOM" id="CLU_027128_1_0_5"/>
<dbReference type="Proteomes" id="UP000033220">
    <property type="component" value="Chromosome DSM 122"/>
</dbReference>
<protein>
    <submittedName>
        <fullName evidence="5">Amide-urea binding protein</fullName>
    </submittedName>
</protein>
<dbReference type="AlphaFoldDB" id="H6SIZ9"/>
<keyword evidence="2" id="KW-0732">Signal</keyword>
<evidence type="ECO:0000259" key="4">
    <source>
        <dbReference type="Pfam" id="PF13458"/>
    </source>
</evidence>
<dbReference type="EMBL" id="HE663493">
    <property type="protein sequence ID" value="CCG07964.1"/>
    <property type="molecule type" value="Genomic_DNA"/>
</dbReference>
<feature type="domain" description="Leucine-binding protein" evidence="4">
    <location>
        <begin position="73"/>
        <end position="434"/>
    </location>
</feature>
<dbReference type="KEGG" id="rpm:RSPPHO_01338"/>
<gene>
    <name evidence="5" type="ORF">RSPPHO_01338</name>
</gene>
<dbReference type="InterPro" id="IPR051010">
    <property type="entry name" value="BCAA_transport"/>
</dbReference>
<dbReference type="InterPro" id="IPR028082">
    <property type="entry name" value="Peripla_BP_I"/>
</dbReference>
<keyword evidence="6" id="KW-1185">Reference proteome</keyword>
<dbReference type="CDD" id="cd19987">
    <property type="entry name" value="PBP1_SBP-like"/>
    <property type="match status" value="1"/>
</dbReference>
<dbReference type="PANTHER" id="PTHR30483">
    <property type="entry name" value="LEUCINE-SPECIFIC-BINDING PROTEIN"/>
    <property type="match status" value="1"/>
</dbReference>
<evidence type="ECO:0000256" key="3">
    <source>
        <dbReference type="ARBA" id="ARBA00022970"/>
    </source>
</evidence>
<dbReference type="NCBIfam" id="TIGR01409">
    <property type="entry name" value="TAT_signal_seq"/>
    <property type="match status" value="1"/>
</dbReference>
<dbReference type="PANTHER" id="PTHR30483:SF6">
    <property type="entry name" value="PERIPLASMIC BINDING PROTEIN OF ABC TRANSPORTER FOR NATURAL AMINO ACIDS"/>
    <property type="match status" value="1"/>
</dbReference>
<reference evidence="5 6" key="1">
    <citation type="submission" date="2012-02" db="EMBL/GenBank/DDBJ databases">
        <title>Shotgun genome sequence of Phaeospirillum photometricum DSM 122.</title>
        <authorList>
            <person name="Duquesne K."/>
            <person name="Sturgis J."/>
        </authorList>
    </citation>
    <scope>NUCLEOTIDE SEQUENCE [LARGE SCALE GENOMIC DNA]</scope>
    <source>
        <strain evidence="6">DSM122</strain>
    </source>
</reference>
<comment type="similarity">
    <text evidence="1">Belongs to the leucine-binding protein family.</text>
</comment>
<keyword evidence="3" id="KW-0029">Amino-acid transport</keyword>
<dbReference type="STRING" id="1150469.RSPPHO_01338"/>
<dbReference type="GO" id="GO:0006865">
    <property type="term" value="P:amino acid transport"/>
    <property type="evidence" value="ECO:0007669"/>
    <property type="project" value="UniProtKB-KW"/>
</dbReference>